<evidence type="ECO:0000313" key="3">
    <source>
        <dbReference type="Proteomes" id="UP000215453"/>
    </source>
</evidence>
<accession>A0A1Y6LGT9</accession>
<sequence>MPTNVLRQQSEAKSGGDAGVDAEEGDQDGETGNTHELIGSSELRLRADDPQSIAGLFISMKPGPRALLQTFGMLDRHYNFSGLATMLGSWRLQSSQQGSPKKMDPVLPANIVTGIGMNEWFTKDTKLAKALVLHPMGVLGQKLDDLPIYFCFRTWLDNELQFFRASAPLLRLRLTHMTLPWHLQGPDSRERKVVGLRVLAADTLDSGVDHDKTWLRFAFNHGPTSEHDMALLLLPDRFLLCTVSDLLGSKGLAAKFLSKDSMKGQAATGPPQIASKRKDGKLKHAWYYNAASMACREWAASRSLDAEALEEDLYQRLQAEWLDERDASLQRWCDVFDALI</sequence>
<evidence type="ECO:0000256" key="1">
    <source>
        <dbReference type="SAM" id="MobiDB-lite"/>
    </source>
</evidence>
<reference evidence="2 3" key="1">
    <citation type="submission" date="2016-10" db="EMBL/GenBank/DDBJ databases">
        <authorList>
            <person name="Varghese N."/>
        </authorList>
    </citation>
    <scope>NUCLEOTIDE SEQUENCE [LARGE SCALE GENOMIC DNA]</scope>
</reference>
<name>A0A1Y6LGT9_ZYMTR</name>
<feature type="compositionally biased region" description="Polar residues" evidence="1">
    <location>
        <begin position="1"/>
        <end position="12"/>
    </location>
</feature>
<feature type="compositionally biased region" description="Acidic residues" evidence="1">
    <location>
        <begin position="20"/>
        <end position="29"/>
    </location>
</feature>
<dbReference type="Proteomes" id="UP000215453">
    <property type="component" value="Chromosome 3"/>
</dbReference>
<gene>
    <name evidence="2" type="ORF">ZT1A5_G4070</name>
</gene>
<dbReference type="AlphaFoldDB" id="A0A1Y6LGT9"/>
<dbReference type="EMBL" id="LT882678">
    <property type="protein sequence ID" value="SMY22630.1"/>
    <property type="molecule type" value="Genomic_DNA"/>
</dbReference>
<evidence type="ECO:0000313" key="2">
    <source>
        <dbReference type="EMBL" id="SMY22630.1"/>
    </source>
</evidence>
<proteinExistence type="predicted"/>
<feature type="region of interest" description="Disordered" evidence="1">
    <location>
        <begin position="1"/>
        <end position="39"/>
    </location>
</feature>
<organism evidence="2 3">
    <name type="scientific">Zymoseptoria tritici ST99CH_1A5</name>
    <dbReference type="NCBI Taxonomy" id="1276529"/>
    <lineage>
        <taxon>Eukaryota</taxon>
        <taxon>Fungi</taxon>
        <taxon>Dikarya</taxon>
        <taxon>Ascomycota</taxon>
        <taxon>Pezizomycotina</taxon>
        <taxon>Dothideomycetes</taxon>
        <taxon>Dothideomycetidae</taxon>
        <taxon>Mycosphaerellales</taxon>
        <taxon>Mycosphaerellaceae</taxon>
        <taxon>Zymoseptoria</taxon>
    </lineage>
</organism>
<protein>
    <submittedName>
        <fullName evidence="2">Uncharacterized protein</fullName>
    </submittedName>
</protein>